<keyword evidence="2" id="KW-1185">Reference proteome</keyword>
<proteinExistence type="predicted"/>
<evidence type="ECO:0000313" key="1">
    <source>
        <dbReference type="EMBL" id="QYX30963.1"/>
    </source>
</evidence>
<dbReference type="EMBL" id="CP080598">
    <property type="protein sequence ID" value="QYX30963.1"/>
    <property type="molecule type" value="Genomic_DNA"/>
</dbReference>
<dbReference type="Proteomes" id="UP000826540">
    <property type="component" value="Chromosome"/>
</dbReference>
<accession>A0ABX8WX52</accession>
<gene>
    <name evidence="1" type="ORF">K2F26_19235</name>
</gene>
<reference evidence="1 2" key="1">
    <citation type="journal article" date="2022" name="J. Am. Chem. Soc.">
        <title>Biosynthesis of Guanitoxin Enables Global Environmental Detection in Freshwater Cyanobacteria.</title>
        <authorList>
            <person name="Lima S.T."/>
            <person name="Fallon T.R."/>
            <person name="Cordoza J.L."/>
            <person name="Chekan J.R."/>
            <person name="Delbaje E."/>
            <person name="Hopiavuori A.R."/>
            <person name="Alvarenga D.O."/>
            <person name="Wood S.M."/>
            <person name="Luhavaya H."/>
            <person name="Baumgartner J.T."/>
            <person name="Dorr F.A."/>
            <person name="Etchegaray A."/>
            <person name="Pinto E."/>
            <person name="McKinnie S.M.K."/>
            <person name="Fiore M.F."/>
            <person name="Moore B.S."/>
        </authorList>
    </citation>
    <scope>NUCLEOTIDE SEQUENCE [LARGE SCALE GENOMIC DNA]</scope>
    <source>
        <strain evidence="1 2">ITEP-024</strain>
    </source>
</reference>
<dbReference type="RefSeq" id="WP_220609077.1">
    <property type="nucleotide sequence ID" value="NZ_CP080598.1"/>
</dbReference>
<organism evidence="1 2">
    <name type="scientific">Sphaerospermopsis torques-reginae ITEP-024</name>
    <dbReference type="NCBI Taxonomy" id="984208"/>
    <lineage>
        <taxon>Bacteria</taxon>
        <taxon>Bacillati</taxon>
        <taxon>Cyanobacteriota</taxon>
        <taxon>Cyanophyceae</taxon>
        <taxon>Nostocales</taxon>
        <taxon>Aphanizomenonaceae</taxon>
        <taxon>Sphaerospermopsis</taxon>
        <taxon>Sphaerospermopsis torques-reginae</taxon>
    </lineage>
</organism>
<sequence length="93" mass="10672">MEKVLKFINDVITNPPIPHEPHKQSLKNWSMYCLRDRGLIVVYAQKGDFAVELKGGEKLYFKVTNNAVDLDDNINWIVWDSAAKKASLIPQML</sequence>
<evidence type="ECO:0000313" key="2">
    <source>
        <dbReference type="Proteomes" id="UP000826540"/>
    </source>
</evidence>
<protein>
    <submittedName>
        <fullName evidence="1">Uncharacterized protein</fullName>
    </submittedName>
</protein>
<name>A0ABX8WX52_9CYAN</name>